<keyword evidence="2" id="KW-0645">Protease</keyword>
<dbReference type="Gene3D" id="1.10.390.10">
    <property type="entry name" value="Neutral Protease Domain 2"/>
    <property type="match status" value="1"/>
</dbReference>
<dbReference type="Pfam" id="PF05299">
    <property type="entry name" value="Peptidase_M61"/>
    <property type="match status" value="1"/>
</dbReference>
<dbReference type="SMART" id="SM00228">
    <property type="entry name" value="PDZ"/>
    <property type="match status" value="1"/>
</dbReference>
<evidence type="ECO:0000313" key="2">
    <source>
        <dbReference type="EMBL" id="MBB6084505.1"/>
    </source>
</evidence>
<dbReference type="GO" id="GO:0008237">
    <property type="term" value="F:metallopeptidase activity"/>
    <property type="evidence" value="ECO:0007669"/>
    <property type="project" value="UniProtKB-KW"/>
</dbReference>
<dbReference type="Gene3D" id="2.30.42.10">
    <property type="match status" value="1"/>
</dbReference>
<dbReference type="Gene3D" id="2.60.40.3650">
    <property type="match status" value="1"/>
</dbReference>
<keyword evidence="2" id="KW-0482">Metalloprotease</keyword>
<evidence type="ECO:0000313" key="3">
    <source>
        <dbReference type="Proteomes" id="UP000541136"/>
    </source>
</evidence>
<feature type="domain" description="PDZ" evidence="1">
    <location>
        <begin position="487"/>
        <end position="569"/>
    </location>
</feature>
<dbReference type="SUPFAM" id="SSF50156">
    <property type="entry name" value="PDZ domain-like"/>
    <property type="match status" value="1"/>
</dbReference>
<dbReference type="InterPro" id="IPR040756">
    <property type="entry name" value="Peptidase_M61_N"/>
</dbReference>
<sequence length="604" mass="66276">MKNVKDEQMIRYQVRLADPAGHRYAVRLTIPRPDPAGQKLRLPAWIPGSYLIRDFARQIETLQARCGGHPIEARKTDGSTWRCTPCAGPLTVDYQVYAWDLSVRGAHFDESHAFFNGCSLFLAAVGQESQPCLLELCPPAHARGWQVHTSLPSAAGHPDAAPPRGFGLYQAGDYDALIDHPVEIGTPQCVSFEAHGAVHDLVFTGLAPGLDLERIAADAQKICAAQIEFFEPDTRRAPFLDSAGRYVFLVTVTGDGYGGLEHRASTALITRRADLPARGCEAPEGYVTFLGLLSHEYFHTWNVKRIKPAAFVPYDLSRPNHTELLWVFEGFTSYYDDLMLLRAGVIDEPAYLKLVGRTLDQVLRAGGRLKQSVAASSFDAWTRYYKQDENSPNALVSYYTKGALVALGLDLEIRRQSGGARSLDDVMRLMWRRYGRDFYQGRPRGVAEGAMPDLIRAATGADVADFIARHARGHEDVPLKAALARAGIELSAQPEGTRPELGVRTQADPAGVRLATVYEHGPAHRAGLSAGDLLIAADGLRIADAAGLDRLLDARRPGERLALHVFRRDELRQYTVRLGKPAVLRHQLRRAAPAEAASGAPEAA</sequence>
<dbReference type="PROSITE" id="PS50106">
    <property type="entry name" value="PDZ"/>
    <property type="match status" value="1"/>
</dbReference>
<dbReference type="InterPro" id="IPR036034">
    <property type="entry name" value="PDZ_sf"/>
</dbReference>
<organism evidence="2 3">
    <name type="scientific">Castellaniella defragrans</name>
    <name type="common">Alcaligenes defragrans</name>
    <dbReference type="NCBI Taxonomy" id="75697"/>
    <lineage>
        <taxon>Bacteria</taxon>
        <taxon>Pseudomonadati</taxon>
        <taxon>Pseudomonadota</taxon>
        <taxon>Betaproteobacteria</taxon>
        <taxon>Burkholderiales</taxon>
        <taxon>Alcaligenaceae</taxon>
        <taxon>Castellaniella</taxon>
    </lineage>
</organism>
<comment type="caution">
    <text evidence="2">The sequence shown here is derived from an EMBL/GenBank/DDBJ whole genome shotgun (WGS) entry which is preliminary data.</text>
</comment>
<dbReference type="Pfam" id="PF13180">
    <property type="entry name" value="PDZ_2"/>
    <property type="match status" value="1"/>
</dbReference>
<dbReference type="PIRSF" id="PIRSF016493">
    <property type="entry name" value="Glycyl_aminpptds"/>
    <property type="match status" value="1"/>
</dbReference>
<dbReference type="Proteomes" id="UP000541136">
    <property type="component" value="Unassembled WGS sequence"/>
</dbReference>
<dbReference type="RefSeq" id="WP_151024649.1">
    <property type="nucleotide sequence ID" value="NZ_JACHIB010000015.1"/>
</dbReference>
<dbReference type="InterPro" id="IPR024191">
    <property type="entry name" value="Peptidase_M61"/>
</dbReference>
<reference evidence="2 3" key="1">
    <citation type="submission" date="2020-08" db="EMBL/GenBank/DDBJ databases">
        <title>Genomic Encyclopedia of Type Strains, Phase IV (KMG-IV): sequencing the most valuable type-strain genomes for metagenomic binning, comparative biology and taxonomic classification.</title>
        <authorList>
            <person name="Goeker M."/>
        </authorList>
    </citation>
    <scope>NUCLEOTIDE SEQUENCE [LARGE SCALE GENOMIC DNA]</scope>
    <source>
        <strain evidence="2 3">DSM 12141</strain>
    </source>
</reference>
<dbReference type="InterPro" id="IPR007963">
    <property type="entry name" value="Peptidase_M61_catalytic"/>
</dbReference>
<dbReference type="SUPFAM" id="SSF55486">
    <property type="entry name" value="Metalloproteases ('zincins'), catalytic domain"/>
    <property type="match status" value="1"/>
</dbReference>
<dbReference type="AlphaFoldDB" id="A0A7W9TPG9"/>
<protein>
    <submittedName>
        <fullName evidence="2">Putative metalloprotease with PDZ domain</fullName>
    </submittedName>
</protein>
<gene>
    <name evidence="2" type="ORF">HNR28_002551</name>
</gene>
<dbReference type="InterPro" id="IPR027268">
    <property type="entry name" value="Peptidase_M4/M1_CTD_sf"/>
</dbReference>
<name>A0A7W9TPG9_CASDE</name>
<dbReference type="GO" id="GO:0006508">
    <property type="term" value="P:proteolysis"/>
    <property type="evidence" value="ECO:0007669"/>
    <property type="project" value="UniProtKB-KW"/>
</dbReference>
<dbReference type="InterPro" id="IPR001478">
    <property type="entry name" value="PDZ"/>
</dbReference>
<dbReference type="EMBL" id="JACHIB010000015">
    <property type="protein sequence ID" value="MBB6084505.1"/>
    <property type="molecule type" value="Genomic_DNA"/>
</dbReference>
<accession>A0A7W9TPG9</accession>
<dbReference type="Pfam" id="PF17899">
    <property type="entry name" value="Peptidase_M61_N"/>
    <property type="match status" value="1"/>
</dbReference>
<keyword evidence="2" id="KW-0378">Hydrolase</keyword>
<proteinExistence type="predicted"/>
<evidence type="ECO:0000259" key="1">
    <source>
        <dbReference type="PROSITE" id="PS50106"/>
    </source>
</evidence>